<keyword evidence="4" id="KW-0238">DNA-binding</keyword>
<dbReference type="RefSeq" id="WP_085680747.1">
    <property type="nucleotide sequence ID" value="NZ_CP020931.1"/>
</dbReference>
<dbReference type="AlphaFoldDB" id="A0A1W6KA95"/>
<reference evidence="7 8" key="1">
    <citation type="submission" date="2017-04" db="EMBL/GenBank/DDBJ databases">
        <title>Genome Sequence of Marinobacter salarius strain SMR5 Isolated from a culture of the Diatom Skeletonema marinoi.</title>
        <authorList>
            <person name="Topel M."/>
            <person name="Pinder M.I.M."/>
            <person name="Johansson O.N."/>
            <person name="Kourtchenko O."/>
            <person name="Godhe A."/>
            <person name="Clarke A.K."/>
        </authorList>
    </citation>
    <scope>NUCLEOTIDE SEQUENCE [LARGE SCALE GENOMIC DNA]</scope>
    <source>
        <strain evidence="7 8">SMR5</strain>
    </source>
</reference>
<feature type="domain" description="HTH gntR-type" evidence="6">
    <location>
        <begin position="5"/>
        <end position="73"/>
    </location>
</feature>
<dbReference type="PANTHER" id="PTHR46577:SF2">
    <property type="entry name" value="TRANSCRIPTIONAL REGULATORY PROTEIN"/>
    <property type="match status" value="1"/>
</dbReference>
<dbReference type="SMART" id="SM00345">
    <property type="entry name" value="HTH_GNTR"/>
    <property type="match status" value="1"/>
</dbReference>
<dbReference type="CDD" id="cd07377">
    <property type="entry name" value="WHTH_GntR"/>
    <property type="match status" value="1"/>
</dbReference>
<dbReference type="InterPro" id="IPR004839">
    <property type="entry name" value="Aminotransferase_I/II_large"/>
</dbReference>
<keyword evidence="5" id="KW-0804">Transcription</keyword>
<dbReference type="InterPro" id="IPR000524">
    <property type="entry name" value="Tscrpt_reg_HTH_GntR"/>
</dbReference>
<dbReference type="Gene3D" id="1.10.10.10">
    <property type="entry name" value="Winged helix-like DNA-binding domain superfamily/Winged helix DNA-binding domain"/>
    <property type="match status" value="1"/>
</dbReference>
<dbReference type="EMBL" id="CP020931">
    <property type="protein sequence ID" value="ARM84337.1"/>
    <property type="molecule type" value="Genomic_DNA"/>
</dbReference>
<evidence type="ECO:0000256" key="3">
    <source>
        <dbReference type="ARBA" id="ARBA00023015"/>
    </source>
</evidence>
<dbReference type="SUPFAM" id="SSF46785">
    <property type="entry name" value="Winged helix' DNA-binding domain"/>
    <property type="match status" value="1"/>
</dbReference>
<dbReference type="SUPFAM" id="SSF53383">
    <property type="entry name" value="PLP-dependent transferases"/>
    <property type="match status" value="1"/>
</dbReference>
<evidence type="ECO:0000259" key="6">
    <source>
        <dbReference type="PROSITE" id="PS50949"/>
    </source>
</evidence>
<evidence type="ECO:0000256" key="5">
    <source>
        <dbReference type="ARBA" id="ARBA00023163"/>
    </source>
</evidence>
<dbReference type="InterPro" id="IPR036388">
    <property type="entry name" value="WH-like_DNA-bd_sf"/>
</dbReference>
<dbReference type="Gene3D" id="3.40.640.10">
    <property type="entry name" value="Type I PLP-dependent aspartate aminotransferase-like (Major domain)"/>
    <property type="match status" value="1"/>
</dbReference>
<evidence type="ECO:0000256" key="1">
    <source>
        <dbReference type="ARBA" id="ARBA00005384"/>
    </source>
</evidence>
<dbReference type="GeneID" id="77256209"/>
<dbReference type="PROSITE" id="PS50949">
    <property type="entry name" value="HTH_GNTR"/>
    <property type="match status" value="1"/>
</dbReference>
<evidence type="ECO:0000313" key="8">
    <source>
        <dbReference type="Proteomes" id="UP000193100"/>
    </source>
</evidence>
<dbReference type="Proteomes" id="UP000193100">
    <property type="component" value="Chromosome"/>
</dbReference>
<dbReference type="InterPro" id="IPR015424">
    <property type="entry name" value="PyrdxlP-dep_Trfase"/>
</dbReference>
<dbReference type="STRING" id="1420917.AU15_15775"/>
<dbReference type="GO" id="GO:0003677">
    <property type="term" value="F:DNA binding"/>
    <property type="evidence" value="ECO:0007669"/>
    <property type="project" value="UniProtKB-KW"/>
</dbReference>
<dbReference type="Pfam" id="PF00155">
    <property type="entry name" value="Aminotran_1_2"/>
    <property type="match status" value="1"/>
</dbReference>
<evidence type="ECO:0000256" key="4">
    <source>
        <dbReference type="ARBA" id="ARBA00023125"/>
    </source>
</evidence>
<evidence type="ECO:0000256" key="2">
    <source>
        <dbReference type="ARBA" id="ARBA00022898"/>
    </source>
</evidence>
<keyword evidence="3" id="KW-0805">Transcription regulation</keyword>
<dbReference type="PANTHER" id="PTHR46577">
    <property type="entry name" value="HTH-TYPE TRANSCRIPTIONAL REGULATORY PROTEIN GABR"/>
    <property type="match status" value="1"/>
</dbReference>
<dbReference type="GO" id="GO:0030170">
    <property type="term" value="F:pyridoxal phosphate binding"/>
    <property type="evidence" value="ECO:0007669"/>
    <property type="project" value="InterPro"/>
</dbReference>
<dbReference type="CDD" id="cd00609">
    <property type="entry name" value="AAT_like"/>
    <property type="match status" value="1"/>
</dbReference>
<keyword evidence="2" id="KW-0663">Pyridoxal phosphate</keyword>
<dbReference type="GO" id="GO:0003700">
    <property type="term" value="F:DNA-binding transcription factor activity"/>
    <property type="evidence" value="ECO:0007669"/>
    <property type="project" value="InterPro"/>
</dbReference>
<proteinExistence type="inferred from homology"/>
<protein>
    <submittedName>
        <fullName evidence="7">HTH-type transcriptional regulator NorG</fullName>
    </submittedName>
</protein>
<evidence type="ECO:0000313" key="7">
    <source>
        <dbReference type="EMBL" id="ARM84337.1"/>
    </source>
</evidence>
<dbReference type="InterPro" id="IPR051446">
    <property type="entry name" value="HTH_trans_reg/aminotransferase"/>
</dbReference>
<name>A0A1W6KA95_9GAMM</name>
<dbReference type="InterPro" id="IPR036390">
    <property type="entry name" value="WH_DNA-bd_sf"/>
</dbReference>
<dbReference type="Pfam" id="PF00392">
    <property type="entry name" value="GntR"/>
    <property type="match status" value="1"/>
</dbReference>
<sequence length="460" mass="50813">MASEVSRAQHIADTLIQQIDSGQLMPGSRLPSIRVAAESHGVSKNTVTDAYDRLVATGYISPRRGSGFYVQAANPTQPVPYSEHVTEALDLVSLLREQLNQHYEIRAGDGRLPATWMESSEIGRYLKRNASASGLADDFEYGRPQGLQALREDIARALTDRAISASPDQILMTFGANHALDLIVRHFVRPNDPVLVETPGYYPMFGKLKLQKANVIGVKRESDGPDLEMLEEKIRQFRPKLFFVQPMAHNPTGTSMSLQKMHRLLTIAERHDLVLIEDDPFADILPKATPHLASLDALNRVIYVGTFSKTLSASLRCGYIAANPALITSLTDIKMLTVVNSSSTTERIVHEMIVKGRYRRHLKRLRDRVANASVDAVSALRGIGLDNIESPAGGYYLWCPLPHGVDVMALSRRAAGEGIFLAPSQLFELADQNGESALRINIAHANNHKLLRFLQAAVLK</sequence>
<accession>A0A1W6KA95</accession>
<organism evidence="7 8">
    <name type="scientific">Marinobacter salarius</name>
    <dbReference type="NCBI Taxonomy" id="1420917"/>
    <lineage>
        <taxon>Bacteria</taxon>
        <taxon>Pseudomonadati</taxon>
        <taxon>Pseudomonadota</taxon>
        <taxon>Gammaproteobacteria</taxon>
        <taxon>Pseudomonadales</taxon>
        <taxon>Marinobacteraceae</taxon>
        <taxon>Marinobacter</taxon>
    </lineage>
</organism>
<comment type="similarity">
    <text evidence="1">In the C-terminal section; belongs to the class-I pyridoxal-phosphate-dependent aminotransferase family.</text>
</comment>
<dbReference type="InterPro" id="IPR015421">
    <property type="entry name" value="PyrdxlP-dep_Trfase_major"/>
</dbReference>
<gene>
    <name evidence="7" type="primary">norG</name>
    <name evidence="7" type="ORF">MARSALSMR5_02264</name>
</gene>